<dbReference type="SUPFAM" id="SSF51735">
    <property type="entry name" value="NAD(P)-binding Rossmann-fold domains"/>
    <property type="match status" value="1"/>
</dbReference>
<dbReference type="VEuPathDB" id="FungiDB:Z519_12218"/>
<dbReference type="RefSeq" id="XP_016613776.1">
    <property type="nucleotide sequence ID" value="XM_016769924.1"/>
</dbReference>
<dbReference type="InterPro" id="IPR057571">
    <property type="entry name" value="SDR_PhqE-like"/>
</dbReference>
<dbReference type="InterPro" id="IPR051122">
    <property type="entry name" value="SDR_DHRS6-like"/>
</dbReference>
<evidence type="ECO:0000313" key="4">
    <source>
        <dbReference type="EMBL" id="KIW87107.1"/>
    </source>
</evidence>
<dbReference type="OrthoDB" id="294295at2759"/>
<keyword evidence="3" id="KW-0560">Oxidoreductase</keyword>
<proteinExistence type="inferred from homology"/>
<dbReference type="HOGENOM" id="CLU_010194_15_2_1"/>
<dbReference type="EMBL" id="KN847006">
    <property type="protein sequence ID" value="KIW87107.1"/>
    <property type="molecule type" value="Genomic_DNA"/>
</dbReference>
<keyword evidence="5" id="KW-1185">Reference proteome</keyword>
<dbReference type="Gene3D" id="3.40.50.720">
    <property type="entry name" value="NAD(P)-binding Rossmann-like Domain"/>
    <property type="match status" value="1"/>
</dbReference>
<evidence type="ECO:0000256" key="1">
    <source>
        <dbReference type="ARBA" id="ARBA00006484"/>
    </source>
</evidence>
<reference evidence="4" key="1">
    <citation type="submission" date="2015-01" db="EMBL/GenBank/DDBJ databases">
        <title>The Genome Sequence of Cladophialophora bantiana CBS 173.52.</title>
        <authorList>
            <consortium name="The Broad Institute Genomics Platform"/>
            <person name="Cuomo C."/>
            <person name="de Hoog S."/>
            <person name="Gorbushina A."/>
            <person name="Stielow B."/>
            <person name="Teixiera M."/>
            <person name="Abouelleil A."/>
            <person name="Chapman S.B."/>
            <person name="Priest M."/>
            <person name="Young S.K."/>
            <person name="Wortman J."/>
            <person name="Nusbaum C."/>
            <person name="Birren B."/>
        </authorList>
    </citation>
    <scope>NUCLEOTIDE SEQUENCE [LARGE SCALE GENOMIC DNA]</scope>
    <source>
        <strain evidence="4">CBS 173.52</strain>
    </source>
</reference>
<dbReference type="PANTHER" id="PTHR43477:SF1">
    <property type="entry name" value="DIHYDROANTICAPSIN 7-DEHYDROGENASE"/>
    <property type="match status" value="1"/>
</dbReference>
<accession>A0A0D2FK85</accession>
<dbReference type="PANTHER" id="PTHR43477">
    <property type="entry name" value="DIHYDROANTICAPSIN 7-DEHYDROGENASE"/>
    <property type="match status" value="1"/>
</dbReference>
<evidence type="ECO:0000256" key="2">
    <source>
        <dbReference type="ARBA" id="ARBA00022857"/>
    </source>
</evidence>
<organism evidence="4 5">
    <name type="scientific">Cladophialophora bantiana (strain ATCC 10958 / CBS 173.52 / CDC B-1940 / NIH 8579)</name>
    <name type="common">Xylohypha bantiana</name>
    <dbReference type="NCBI Taxonomy" id="1442370"/>
    <lineage>
        <taxon>Eukaryota</taxon>
        <taxon>Fungi</taxon>
        <taxon>Dikarya</taxon>
        <taxon>Ascomycota</taxon>
        <taxon>Pezizomycotina</taxon>
        <taxon>Eurotiomycetes</taxon>
        <taxon>Chaetothyriomycetidae</taxon>
        <taxon>Chaetothyriales</taxon>
        <taxon>Herpotrichiellaceae</taxon>
        <taxon>Cladophialophora</taxon>
    </lineage>
</organism>
<dbReference type="Proteomes" id="UP000053789">
    <property type="component" value="Unassembled WGS sequence"/>
</dbReference>
<dbReference type="InterPro" id="IPR002347">
    <property type="entry name" value="SDR_fam"/>
</dbReference>
<dbReference type="Pfam" id="PF23441">
    <property type="entry name" value="SDR"/>
    <property type="match status" value="1"/>
</dbReference>
<evidence type="ECO:0000313" key="5">
    <source>
        <dbReference type="Proteomes" id="UP000053789"/>
    </source>
</evidence>
<dbReference type="GO" id="GO:0016491">
    <property type="term" value="F:oxidoreductase activity"/>
    <property type="evidence" value="ECO:0007669"/>
    <property type="project" value="UniProtKB-KW"/>
</dbReference>
<dbReference type="GeneID" id="27705146"/>
<evidence type="ECO:0000256" key="3">
    <source>
        <dbReference type="ARBA" id="ARBA00023002"/>
    </source>
</evidence>
<comment type="similarity">
    <text evidence="1">Belongs to the short-chain dehydrogenases/reductases (SDR) family.</text>
</comment>
<dbReference type="CDD" id="cd05233">
    <property type="entry name" value="SDR_c"/>
    <property type="match status" value="1"/>
</dbReference>
<name>A0A0D2FK85_CLAB1</name>
<dbReference type="AlphaFoldDB" id="A0A0D2FK85"/>
<gene>
    <name evidence="4" type="ORF">Z519_12218</name>
</gene>
<dbReference type="InterPro" id="IPR036291">
    <property type="entry name" value="NAD(P)-bd_dom_sf"/>
</dbReference>
<sequence>MSTTQGQRSPYAVKLTGKRVLVLGGTSGIGLAVAEAVREFGAAVIVSSSNQSKLEAAIRKIENVKSDANANISSTAAGVRGYPCDLYDLDRLESNLKALFDSATEGGKQKLDHIVYTAGNKVGSIPLANTDVKAITEHGVLRFYVPIIVGKLAADYVHSSPRSSITFTSGVNNIKPLPGRVLMAGWGAGVEGVTRALAVDLRPVRVNCICPGPTRTELFNGFPDEVLQPLLERYKSSTMTRTIGNPEDIAETYLYCMRDTFVDGTVIHSSGGYLLA</sequence>
<keyword evidence="2" id="KW-0521">NADP</keyword>
<protein>
    <recommendedName>
        <fullName evidence="6">Short chain dehydrogenase</fullName>
    </recommendedName>
</protein>
<dbReference type="PRINTS" id="PR00081">
    <property type="entry name" value="GDHRDH"/>
</dbReference>
<evidence type="ECO:0008006" key="6">
    <source>
        <dbReference type="Google" id="ProtNLM"/>
    </source>
</evidence>